<feature type="transmembrane region" description="Helical" evidence="6">
    <location>
        <begin position="109"/>
        <end position="128"/>
    </location>
</feature>
<feature type="transmembrane region" description="Helical" evidence="6">
    <location>
        <begin position="282"/>
        <end position="300"/>
    </location>
</feature>
<dbReference type="RefSeq" id="WP_153540361.1">
    <property type="nucleotide sequence ID" value="NZ_WEGH01000005.1"/>
</dbReference>
<evidence type="ECO:0000256" key="4">
    <source>
        <dbReference type="ARBA" id="ARBA00022989"/>
    </source>
</evidence>
<feature type="transmembrane region" description="Helical" evidence="6">
    <location>
        <begin position="205"/>
        <end position="224"/>
    </location>
</feature>
<keyword evidence="5 6" id="KW-0472">Membrane</keyword>
<organism evidence="7 8">
    <name type="scientific">Actinomadura macrotermitis</name>
    <dbReference type="NCBI Taxonomy" id="2585200"/>
    <lineage>
        <taxon>Bacteria</taxon>
        <taxon>Bacillati</taxon>
        <taxon>Actinomycetota</taxon>
        <taxon>Actinomycetes</taxon>
        <taxon>Streptosporangiales</taxon>
        <taxon>Thermomonosporaceae</taxon>
        <taxon>Actinomadura</taxon>
    </lineage>
</organism>
<comment type="caution">
    <text evidence="7">The sequence shown here is derived from an EMBL/GenBank/DDBJ whole genome shotgun (WGS) entry which is preliminary data.</text>
</comment>
<feature type="transmembrane region" description="Helical" evidence="6">
    <location>
        <begin position="134"/>
        <end position="153"/>
    </location>
</feature>
<proteinExistence type="inferred from homology"/>
<dbReference type="InterPro" id="IPR036259">
    <property type="entry name" value="MFS_trans_sf"/>
</dbReference>
<feature type="transmembrane region" description="Helical" evidence="6">
    <location>
        <begin position="421"/>
        <end position="443"/>
    </location>
</feature>
<evidence type="ECO:0000256" key="1">
    <source>
        <dbReference type="ARBA" id="ARBA00004141"/>
    </source>
</evidence>
<dbReference type="EMBL" id="WEGH01000005">
    <property type="protein sequence ID" value="MQY09014.1"/>
    <property type="molecule type" value="Genomic_DNA"/>
</dbReference>
<dbReference type="AlphaFoldDB" id="A0A7K0C888"/>
<dbReference type="GO" id="GO:0015112">
    <property type="term" value="F:nitrate transmembrane transporter activity"/>
    <property type="evidence" value="ECO:0007669"/>
    <property type="project" value="InterPro"/>
</dbReference>
<feature type="transmembrane region" description="Helical" evidence="6">
    <location>
        <begin position="389"/>
        <end position="409"/>
    </location>
</feature>
<dbReference type="InterPro" id="IPR044772">
    <property type="entry name" value="NO3_transporter"/>
</dbReference>
<name>A0A7K0C888_9ACTN</name>
<evidence type="ECO:0000313" key="8">
    <source>
        <dbReference type="Proteomes" id="UP000487268"/>
    </source>
</evidence>
<evidence type="ECO:0000256" key="3">
    <source>
        <dbReference type="ARBA" id="ARBA00022692"/>
    </source>
</evidence>
<dbReference type="Gene3D" id="1.20.1250.20">
    <property type="entry name" value="MFS general substrate transporter like domains"/>
    <property type="match status" value="1"/>
</dbReference>
<evidence type="ECO:0000313" key="7">
    <source>
        <dbReference type="EMBL" id="MQY09014.1"/>
    </source>
</evidence>
<keyword evidence="8" id="KW-1185">Reference proteome</keyword>
<dbReference type="OrthoDB" id="9771451at2"/>
<feature type="transmembrane region" description="Helical" evidence="6">
    <location>
        <begin position="335"/>
        <end position="355"/>
    </location>
</feature>
<gene>
    <name evidence="7" type="primary">narK</name>
    <name evidence="7" type="ORF">ACRB68_71250</name>
</gene>
<sequence length="463" mass="49105">MTALTEKTAPPAPARGRRWIDDWRPDDEGFWAATGRRVATRNLVFSIITEHLGFSVWLLWSIAVLNLPAAGIKLTVGETLWLTTTPNLVGAALRVPYTFAPARFGGRNFTIVSALLLLIPCGSFVYAINNPGIPFWALLLIAATTGLGGGNFASSMANITHFYPASRQGLPLGLNAAGGNLGTSVTQLAMPPLIVAFGLVAVGWVWMPFILLAALLAYLFMNNLSTATSSYTLREMAASARDRQTIVMSVLYIGTFGSFIGYSFSFGVLIKNQFPDVKGANVIWLGACVGSLARPFGGWLADRLGGARVTMVNFFAMGLGVAVVAYAVQAKSWPLFLTAFLLVFLTTGLGNGSTYKMIPAIFRNRALAGVDATRAGAVDEAVARGRRQAAAAIGIISAIGAAGGVLIQQTFRISIEQTKSIGPALLVLAGFYAVCVALTWACYLRKSRAQEEAGAPDLAGVRV</sequence>
<evidence type="ECO:0000256" key="6">
    <source>
        <dbReference type="SAM" id="Phobius"/>
    </source>
</evidence>
<dbReference type="Proteomes" id="UP000487268">
    <property type="component" value="Unassembled WGS sequence"/>
</dbReference>
<reference evidence="7 8" key="1">
    <citation type="submission" date="2019-10" db="EMBL/GenBank/DDBJ databases">
        <title>Actinomadura rubteroloni sp. nov. and Actinomadura macrotermitis sp. nov., isolated from the gut of fungus growing-termite Macrotermes natalensis.</title>
        <authorList>
            <person name="Benndorf R."/>
            <person name="Martin K."/>
            <person name="Kuefner M."/>
            <person name="De Beer W."/>
            <person name="Kaster A.-K."/>
            <person name="Vollmers J."/>
            <person name="Poulsen M."/>
            <person name="Beemelmanns C."/>
        </authorList>
    </citation>
    <scope>NUCLEOTIDE SEQUENCE [LARGE SCALE GENOMIC DNA]</scope>
    <source>
        <strain evidence="7 8">RB68</strain>
    </source>
</reference>
<dbReference type="GO" id="GO:0016020">
    <property type="term" value="C:membrane"/>
    <property type="evidence" value="ECO:0007669"/>
    <property type="project" value="UniProtKB-SubCell"/>
</dbReference>
<evidence type="ECO:0000256" key="5">
    <source>
        <dbReference type="ARBA" id="ARBA00023136"/>
    </source>
</evidence>
<dbReference type="Pfam" id="PF07690">
    <property type="entry name" value="MFS_1"/>
    <property type="match status" value="1"/>
</dbReference>
<keyword evidence="4 6" id="KW-1133">Transmembrane helix</keyword>
<dbReference type="SUPFAM" id="SSF103473">
    <property type="entry name" value="MFS general substrate transporter"/>
    <property type="match status" value="1"/>
</dbReference>
<comment type="subcellular location">
    <subcellularLocation>
        <location evidence="1">Membrane</location>
        <topology evidence="1">Multi-pass membrane protein</topology>
    </subcellularLocation>
</comment>
<comment type="similarity">
    <text evidence="2">Belongs to the major facilitator superfamily. Nitrate/nitrite porter (TC 2.A.1.8) family.</text>
</comment>
<evidence type="ECO:0000256" key="2">
    <source>
        <dbReference type="ARBA" id="ARBA00008432"/>
    </source>
</evidence>
<dbReference type="PANTHER" id="PTHR23515">
    <property type="entry name" value="HIGH-AFFINITY NITRATE TRANSPORTER 2.3"/>
    <property type="match status" value="1"/>
</dbReference>
<feature type="transmembrane region" description="Helical" evidence="6">
    <location>
        <begin position="312"/>
        <end position="329"/>
    </location>
</feature>
<accession>A0A7K0C888</accession>
<feature type="transmembrane region" description="Helical" evidence="6">
    <location>
        <begin position="245"/>
        <end position="270"/>
    </location>
</feature>
<feature type="transmembrane region" description="Helical" evidence="6">
    <location>
        <begin position="43"/>
        <end position="67"/>
    </location>
</feature>
<dbReference type="InterPro" id="IPR011701">
    <property type="entry name" value="MFS"/>
</dbReference>
<protein>
    <submittedName>
        <fullName evidence="7">Nitrate/nitrite transporter NarK</fullName>
    </submittedName>
</protein>
<keyword evidence="3 6" id="KW-0812">Transmembrane</keyword>